<dbReference type="InterPro" id="IPR022776">
    <property type="entry name" value="TRM13/UPF0224_CHHC_Znf_dom"/>
</dbReference>
<dbReference type="PANTHER" id="PTHR21402:SF5">
    <property type="entry name" value="GAMETOCYTE SPECIFIC FACTOR 1"/>
    <property type="match status" value="1"/>
</dbReference>
<dbReference type="Proteomes" id="UP000694383">
    <property type="component" value="Unplaced"/>
</dbReference>
<evidence type="ECO:0000313" key="7">
    <source>
        <dbReference type="Proteomes" id="UP000694383"/>
    </source>
</evidence>
<feature type="domain" description="CHHC U11-48K-type" evidence="5">
    <location>
        <begin position="72"/>
        <end position="99"/>
    </location>
</feature>
<dbReference type="GO" id="GO:0008270">
    <property type="term" value="F:zinc ion binding"/>
    <property type="evidence" value="ECO:0007669"/>
    <property type="project" value="UniProtKB-KW"/>
</dbReference>
<protein>
    <submittedName>
        <fullName evidence="6">Zgc:56699</fullName>
    </submittedName>
</protein>
<feature type="transmembrane region" description="Helical" evidence="4">
    <location>
        <begin position="150"/>
        <end position="169"/>
    </location>
</feature>
<evidence type="ECO:0000256" key="3">
    <source>
        <dbReference type="ARBA" id="ARBA00022833"/>
    </source>
</evidence>
<keyword evidence="2" id="KW-0863">Zinc-finger</keyword>
<evidence type="ECO:0000313" key="6">
    <source>
        <dbReference type="Ensembl" id="ENSOSIP00000001765.1"/>
    </source>
</evidence>
<keyword evidence="3" id="KW-0862">Zinc</keyword>
<dbReference type="Pfam" id="PF05253">
    <property type="entry name" value="zf-U11-48K"/>
    <property type="match status" value="2"/>
</dbReference>
<dbReference type="InterPro" id="IPR051591">
    <property type="entry name" value="UPF0224_FAM112_RNA_Proc"/>
</dbReference>
<organism evidence="6 7">
    <name type="scientific">Oryzias sinensis</name>
    <name type="common">Chinese medaka</name>
    <dbReference type="NCBI Taxonomy" id="183150"/>
    <lineage>
        <taxon>Eukaryota</taxon>
        <taxon>Metazoa</taxon>
        <taxon>Chordata</taxon>
        <taxon>Craniata</taxon>
        <taxon>Vertebrata</taxon>
        <taxon>Euteleostomi</taxon>
        <taxon>Actinopterygii</taxon>
        <taxon>Neopterygii</taxon>
        <taxon>Teleostei</taxon>
        <taxon>Neoteleostei</taxon>
        <taxon>Acanthomorphata</taxon>
        <taxon>Ovalentaria</taxon>
        <taxon>Atherinomorphae</taxon>
        <taxon>Beloniformes</taxon>
        <taxon>Adrianichthyidae</taxon>
        <taxon>Oryziinae</taxon>
        <taxon>Oryzias</taxon>
    </lineage>
</organism>
<name>A0A8C7WQC0_9TELE</name>
<dbReference type="InterPro" id="IPR036236">
    <property type="entry name" value="Znf_C2H2_sf"/>
</dbReference>
<feature type="domain" description="CHHC U11-48K-type" evidence="5">
    <location>
        <begin position="38"/>
        <end position="65"/>
    </location>
</feature>
<reference evidence="6" key="1">
    <citation type="submission" date="2025-08" db="UniProtKB">
        <authorList>
            <consortium name="Ensembl"/>
        </authorList>
    </citation>
    <scope>IDENTIFICATION</scope>
</reference>
<evidence type="ECO:0000256" key="2">
    <source>
        <dbReference type="ARBA" id="ARBA00022771"/>
    </source>
</evidence>
<dbReference type="PANTHER" id="PTHR21402">
    <property type="entry name" value="GAMETOCYTE SPECIFIC FACTOR 1-RELATED"/>
    <property type="match status" value="1"/>
</dbReference>
<keyword evidence="4" id="KW-0812">Transmembrane</keyword>
<keyword evidence="1" id="KW-0479">Metal-binding</keyword>
<dbReference type="Ensembl" id="ENSOSIT00000001886.1">
    <property type="protein sequence ID" value="ENSOSIP00000001765.1"/>
    <property type="gene ID" value="ENSOSIG00000000994.1"/>
</dbReference>
<evidence type="ECO:0000256" key="4">
    <source>
        <dbReference type="SAM" id="Phobius"/>
    </source>
</evidence>
<proteinExistence type="predicted"/>
<keyword evidence="4" id="KW-1133">Transmembrane helix</keyword>
<evidence type="ECO:0000259" key="5">
    <source>
        <dbReference type="PROSITE" id="PS51800"/>
    </source>
</evidence>
<reference evidence="6" key="2">
    <citation type="submission" date="2025-09" db="UniProtKB">
        <authorList>
            <consortium name="Ensembl"/>
        </authorList>
    </citation>
    <scope>IDENTIFICATION</scope>
</reference>
<dbReference type="GeneTree" id="ENSGT00940000164745"/>
<keyword evidence="7" id="KW-1185">Reference proteome</keyword>
<dbReference type="SUPFAM" id="SSF57667">
    <property type="entry name" value="beta-beta-alpha zinc fingers"/>
    <property type="match status" value="2"/>
</dbReference>
<evidence type="ECO:0000256" key="1">
    <source>
        <dbReference type="ARBA" id="ARBA00022723"/>
    </source>
</evidence>
<sequence length="173" mass="20269">METRIRFGSSTSPCRMSHEDDVKEQLLEAKENGDPDEIVQCPFDKNHQIRHCRFPYHILKCRKNHPKLAEELKVCPFNARHLIPKQELAYHVEICENRTDPTKSEAKDKNCAWHVPVVARENSCKTEDWDMGTIINICFFHFLNWTVFELLLTLLIFAAKLLIFTLFVIDNSI</sequence>
<dbReference type="AlphaFoldDB" id="A0A8C7WQC0"/>
<accession>A0A8C7WQC0</accession>
<dbReference type="PROSITE" id="PS51800">
    <property type="entry name" value="ZF_CHHC_U11_48K"/>
    <property type="match status" value="2"/>
</dbReference>
<keyword evidence="4" id="KW-0472">Membrane</keyword>